<accession>A0AAV4M2J7</accession>
<proteinExistence type="predicted"/>
<evidence type="ECO:0000313" key="3">
    <source>
        <dbReference type="Proteomes" id="UP001497744"/>
    </source>
</evidence>
<evidence type="ECO:0000313" key="2">
    <source>
        <dbReference type="EMBL" id="GIX66102.1"/>
    </source>
</evidence>
<feature type="region of interest" description="Disordered" evidence="1">
    <location>
        <begin position="99"/>
        <end position="124"/>
    </location>
</feature>
<gene>
    <name evidence="2" type="ORF">BcabD6B2_55380</name>
</gene>
<organism evidence="2 3">
    <name type="scientific">Babesia caballi</name>
    <dbReference type="NCBI Taxonomy" id="5871"/>
    <lineage>
        <taxon>Eukaryota</taxon>
        <taxon>Sar</taxon>
        <taxon>Alveolata</taxon>
        <taxon>Apicomplexa</taxon>
        <taxon>Aconoidasida</taxon>
        <taxon>Piroplasmida</taxon>
        <taxon>Babesiidae</taxon>
        <taxon>Babesia</taxon>
    </lineage>
</organism>
<sequence>MCVLSPAVTASGLGVLSTGPETPVVPETPVKTHLLHALEVVTKAGIEHVGSVVHVLALLVVLLPVEEPRGDHDVGGGADDGDNLVDLVVGQLTGPLGHVDASDLANHGGHTAPDTPDGGQGDGDLLTSINVGVEDTKDVLELVGGGDLDRHLVRDL</sequence>
<protein>
    <submittedName>
        <fullName evidence="2">Response regulator</fullName>
    </submittedName>
</protein>
<evidence type="ECO:0000256" key="1">
    <source>
        <dbReference type="SAM" id="MobiDB-lite"/>
    </source>
</evidence>
<dbReference type="Proteomes" id="UP001497744">
    <property type="component" value="Unassembled WGS sequence"/>
</dbReference>
<comment type="caution">
    <text evidence="2">The sequence shown here is derived from an EMBL/GenBank/DDBJ whole genome shotgun (WGS) entry which is preliminary data.</text>
</comment>
<dbReference type="RefSeq" id="XP_067718171.1">
    <property type="nucleotide sequence ID" value="XM_067862070.1"/>
</dbReference>
<dbReference type="EMBL" id="BPLF01000006">
    <property type="protein sequence ID" value="GIX66102.1"/>
    <property type="molecule type" value="Genomic_DNA"/>
</dbReference>
<name>A0AAV4M2J7_BABCB</name>
<feature type="compositionally biased region" description="Low complexity" evidence="1">
    <location>
        <begin position="113"/>
        <end position="124"/>
    </location>
</feature>
<dbReference type="GeneID" id="94197583"/>
<reference evidence="2 3" key="1">
    <citation type="submission" date="2021-06" db="EMBL/GenBank/DDBJ databases">
        <title>Genome sequence of Babesia caballi.</title>
        <authorList>
            <person name="Yamagishi J."/>
            <person name="Kidaka T."/>
            <person name="Ochi A."/>
        </authorList>
    </citation>
    <scope>NUCLEOTIDE SEQUENCE [LARGE SCALE GENOMIC DNA]</scope>
    <source>
        <strain evidence="2">USDA-D6B2</strain>
    </source>
</reference>
<keyword evidence="3" id="KW-1185">Reference proteome</keyword>
<dbReference type="AlphaFoldDB" id="A0AAV4M2J7"/>